<gene>
    <name evidence="2" type="ORF">AMELA_G00088300</name>
</gene>
<evidence type="ECO:0000313" key="2">
    <source>
        <dbReference type="EMBL" id="KAF4086778.1"/>
    </source>
</evidence>
<protein>
    <submittedName>
        <fullName evidence="2">Uncharacterized protein</fullName>
    </submittedName>
</protein>
<organism evidence="2 3">
    <name type="scientific">Ameiurus melas</name>
    <name type="common">Black bullhead</name>
    <name type="synonym">Silurus melas</name>
    <dbReference type="NCBI Taxonomy" id="219545"/>
    <lineage>
        <taxon>Eukaryota</taxon>
        <taxon>Metazoa</taxon>
        <taxon>Chordata</taxon>
        <taxon>Craniata</taxon>
        <taxon>Vertebrata</taxon>
        <taxon>Euteleostomi</taxon>
        <taxon>Actinopterygii</taxon>
        <taxon>Neopterygii</taxon>
        <taxon>Teleostei</taxon>
        <taxon>Ostariophysi</taxon>
        <taxon>Siluriformes</taxon>
        <taxon>Ictaluridae</taxon>
        <taxon>Ameiurus</taxon>
    </lineage>
</organism>
<evidence type="ECO:0000256" key="1">
    <source>
        <dbReference type="SAM" id="MobiDB-lite"/>
    </source>
</evidence>
<evidence type="ECO:0000313" key="3">
    <source>
        <dbReference type="Proteomes" id="UP000593565"/>
    </source>
</evidence>
<feature type="region of interest" description="Disordered" evidence="1">
    <location>
        <begin position="1"/>
        <end position="21"/>
    </location>
</feature>
<keyword evidence="3" id="KW-1185">Reference proteome</keyword>
<comment type="caution">
    <text evidence="2">The sequence shown here is derived from an EMBL/GenBank/DDBJ whole genome shotgun (WGS) entry which is preliminary data.</text>
</comment>
<dbReference type="EMBL" id="JAAGNN010000007">
    <property type="protein sequence ID" value="KAF4086778.1"/>
    <property type="molecule type" value="Genomic_DNA"/>
</dbReference>
<dbReference type="AlphaFoldDB" id="A0A7J6AYY5"/>
<dbReference type="Proteomes" id="UP000593565">
    <property type="component" value="Unassembled WGS sequence"/>
</dbReference>
<name>A0A7J6AYY5_AMEME</name>
<sequence length="136" mass="14783">MHVFGLGEETGVPGGNPRNTGRRCKLHTHMESNPGRWSCEAKVLTTKPPCAWVAGNLEPIPGSIRQGTLWTGCQSITGHNDTHTHTHYGQFRHANQPTMHVFGLGEETEVPGGNPCSTGTTCKLHTHGIKPRTLEL</sequence>
<proteinExistence type="predicted"/>
<reference evidence="2 3" key="1">
    <citation type="submission" date="2020-02" db="EMBL/GenBank/DDBJ databases">
        <title>A chromosome-scale genome assembly of the black bullhead catfish (Ameiurus melas).</title>
        <authorList>
            <person name="Wen M."/>
            <person name="Zham M."/>
            <person name="Cabau C."/>
            <person name="Klopp C."/>
            <person name="Donnadieu C."/>
            <person name="Roques C."/>
            <person name="Bouchez O."/>
            <person name="Lampietro C."/>
            <person name="Jouanno E."/>
            <person name="Herpin A."/>
            <person name="Louis A."/>
            <person name="Berthelot C."/>
            <person name="Parey E."/>
            <person name="Roest-Crollius H."/>
            <person name="Braasch I."/>
            <person name="Postlethwait J."/>
            <person name="Robinson-Rechavi M."/>
            <person name="Echchiki A."/>
            <person name="Begum T."/>
            <person name="Montfort J."/>
            <person name="Schartl M."/>
            <person name="Bobe J."/>
            <person name="Guiguen Y."/>
        </authorList>
    </citation>
    <scope>NUCLEOTIDE SEQUENCE [LARGE SCALE GENOMIC DNA]</scope>
    <source>
        <strain evidence="2">M_S1</strain>
        <tissue evidence="2">Blood</tissue>
    </source>
</reference>
<accession>A0A7J6AYY5</accession>